<protein>
    <submittedName>
        <fullName evidence="1">Uncharacterized protein</fullName>
    </submittedName>
</protein>
<evidence type="ECO:0000313" key="1">
    <source>
        <dbReference type="EMBL" id="QJA51468.1"/>
    </source>
</evidence>
<dbReference type="EMBL" id="MT144266">
    <property type="protein sequence ID" value="QJA51468.1"/>
    <property type="molecule type" value="Genomic_DNA"/>
</dbReference>
<organism evidence="1">
    <name type="scientific">viral metagenome</name>
    <dbReference type="NCBI Taxonomy" id="1070528"/>
    <lineage>
        <taxon>unclassified sequences</taxon>
        <taxon>metagenomes</taxon>
        <taxon>organismal metagenomes</taxon>
    </lineage>
</organism>
<name>A0A6H1ZVC7_9ZZZZ</name>
<dbReference type="AlphaFoldDB" id="A0A6H1ZVC7"/>
<gene>
    <name evidence="1" type="ORF">TM448A02160_0002</name>
</gene>
<proteinExistence type="predicted"/>
<accession>A0A6H1ZVC7</accession>
<reference evidence="1" key="1">
    <citation type="submission" date="2020-03" db="EMBL/GenBank/DDBJ databases">
        <title>The deep terrestrial virosphere.</title>
        <authorList>
            <person name="Holmfeldt K."/>
            <person name="Nilsson E."/>
            <person name="Simone D."/>
            <person name="Lopez-Fernandez M."/>
            <person name="Wu X."/>
            <person name="de Brujin I."/>
            <person name="Lundin D."/>
            <person name="Andersson A."/>
            <person name="Bertilsson S."/>
            <person name="Dopson M."/>
        </authorList>
    </citation>
    <scope>NUCLEOTIDE SEQUENCE</scope>
    <source>
        <strain evidence="1">TM448A02160</strain>
    </source>
</reference>
<sequence>MLAWSKLLLVRIDSRKGSIHIASPFLFYNLGFECVLMAEGIKKKLWFSFHLGTLYWMFFDGSWIEFFSRW</sequence>